<evidence type="ECO:0000259" key="1">
    <source>
        <dbReference type="SMART" id="SM00382"/>
    </source>
</evidence>
<dbReference type="EMBL" id="CP012673">
    <property type="protein sequence ID" value="AUX46054.1"/>
    <property type="molecule type" value="Genomic_DNA"/>
</dbReference>
<dbReference type="InterPro" id="IPR003593">
    <property type="entry name" value="AAA+_ATPase"/>
</dbReference>
<protein>
    <recommendedName>
        <fullName evidence="1">AAA+ ATPase domain-containing protein</fullName>
    </recommendedName>
</protein>
<dbReference type="InterPro" id="IPR014555">
    <property type="entry name" value="RecF-like"/>
</dbReference>
<dbReference type="PIRSF" id="PIRSF029347">
    <property type="entry name" value="RecF"/>
    <property type="match status" value="1"/>
</dbReference>
<dbReference type="GO" id="GO:0005524">
    <property type="term" value="F:ATP binding"/>
    <property type="evidence" value="ECO:0007669"/>
    <property type="project" value="InterPro"/>
</dbReference>
<dbReference type="Proteomes" id="UP000238348">
    <property type="component" value="Chromosome"/>
</dbReference>
<dbReference type="GO" id="GO:0016887">
    <property type="term" value="F:ATP hydrolysis activity"/>
    <property type="evidence" value="ECO:0007669"/>
    <property type="project" value="InterPro"/>
</dbReference>
<dbReference type="AlphaFoldDB" id="A0A2L0F3A1"/>
<dbReference type="OrthoDB" id="9816506at2"/>
<dbReference type="InterPro" id="IPR003959">
    <property type="entry name" value="ATPase_AAA_core"/>
</dbReference>
<accession>A0A2L0F3A1</accession>
<evidence type="ECO:0000313" key="2">
    <source>
        <dbReference type="EMBL" id="AUX46054.1"/>
    </source>
</evidence>
<dbReference type="SMART" id="SM00382">
    <property type="entry name" value="AAA"/>
    <property type="match status" value="1"/>
</dbReference>
<evidence type="ECO:0000313" key="3">
    <source>
        <dbReference type="Proteomes" id="UP000238348"/>
    </source>
</evidence>
<dbReference type="InterPro" id="IPR027417">
    <property type="entry name" value="P-loop_NTPase"/>
</dbReference>
<dbReference type="Pfam" id="PF13304">
    <property type="entry name" value="AAA_21"/>
    <property type="match status" value="1"/>
</dbReference>
<proteinExistence type="predicted"/>
<dbReference type="InterPro" id="IPR051396">
    <property type="entry name" value="Bact_Antivir_Def_Nuclease"/>
</dbReference>
<name>A0A2L0F3A1_SORCE</name>
<dbReference type="Gene3D" id="3.40.50.300">
    <property type="entry name" value="P-loop containing nucleotide triphosphate hydrolases"/>
    <property type="match status" value="2"/>
</dbReference>
<dbReference type="SUPFAM" id="SSF52540">
    <property type="entry name" value="P-loop containing nucleoside triphosphate hydrolases"/>
    <property type="match status" value="1"/>
</dbReference>
<dbReference type="PANTHER" id="PTHR43581:SF4">
    <property type="entry name" value="ATP_GTP PHOSPHATASE"/>
    <property type="match status" value="1"/>
</dbReference>
<organism evidence="2 3">
    <name type="scientific">Sorangium cellulosum</name>
    <name type="common">Polyangium cellulosum</name>
    <dbReference type="NCBI Taxonomy" id="56"/>
    <lineage>
        <taxon>Bacteria</taxon>
        <taxon>Pseudomonadati</taxon>
        <taxon>Myxococcota</taxon>
        <taxon>Polyangia</taxon>
        <taxon>Polyangiales</taxon>
        <taxon>Polyangiaceae</taxon>
        <taxon>Sorangium</taxon>
    </lineage>
</organism>
<gene>
    <name evidence="2" type="ORF">SOCE26_075570</name>
</gene>
<dbReference type="CDD" id="cd00267">
    <property type="entry name" value="ABC_ATPase"/>
    <property type="match status" value="1"/>
</dbReference>
<reference evidence="2 3" key="1">
    <citation type="submission" date="2015-09" db="EMBL/GenBank/DDBJ databases">
        <title>Sorangium comparison.</title>
        <authorList>
            <person name="Zaburannyi N."/>
            <person name="Bunk B."/>
            <person name="Overmann J."/>
            <person name="Mueller R."/>
        </authorList>
    </citation>
    <scope>NUCLEOTIDE SEQUENCE [LARGE SCALE GENOMIC DNA]</scope>
    <source>
        <strain evidence="2 3">So ce26</strain>
    </source>
</reference>
<sequence>MLSEARFKNFKLLRDVRLPLGRLNVLVGPNAVGKSTVLEGIHYLLQLVTLNPKKSKLKTGRPGALFTGKRALERLIAKPDAAELELEVVLADGTRFGIRGRPASQDDPGSESFRLWFGKDGQIAELDLPGMDHADERFFFRGPRDAKLGSVVRLKLHAETLASDHYSEDDVPRVEYDGGGLASVLQYLQGLRDGTLEMIEQDLATVVHGAQRIRALPARVRRREKQRISVDGQDFWADQVHDRTGARFEVEWKGLGWVPADQLSEGTLLALGLITVVRFNAPRVVLLDDLDKALHPVAQRKLVALIRSILAATPHLQVVATSHSPFLLDELRMEEVIVMARDGERGSALRRLDENPTSKKRGGYLHPGELWSLVGEGWVNEGRG</sequence>
<dbReference type="PANTHER" id="PTHR43581">
    <property type="entry name" value="ATP/GTP PHOSPHATASE"/>
    <property type="match status" value="1"/>
</dbReference>
<feature type="domain" description="AAA+ ATPase" evidence="1">
    <location>
        <begin position="20"/>
        <end position="344"/>
    </location>
</feature>